<feature type="domain" description="Fucolectin tachylectin-4 pentraxin-1" evidence="8">
    <location>
        <begin position="30"/>
        <end position="177"/>
    </location>
</feature>
<dbReference type="InterPro" id="IPR006585">
    <property type="entry name" value="FTP1"/>
</dbReference>
<dbReference type="GeneID" id="109463710"/>
<evidence type="ECO:0000256" key="5">
    <source>
        <dbReference type="ARBA" id="ARBA00022734"/>
    </source>
</evidence>
<feature type="domain" description="Fucolectin tachylectin-4 pentraxin-1" evidence="8">
    <location>
        <begin position="178"/>
        <end position="322"/>
    </location>
</feature>
<dbReference type="Gene3D" id="2.60.120.260">
    <property type="entry name" value="Galactose-binding domain-like"/>
    <property type="match status" value="2"/>
</dbReference>
<keyword evidence="5" id="KW-0430">Lectin</keyword>
<sequence>MSNGSDFDQVQKTTQSHRLTIEEVLLPEAGVNVALGKTAVQSSICSSTHGCHGNIPVDASRAVDGNTASDYHDGSCTHTTEEDNPSWWVDLGQPYAIGRVTIFNRMDCCPERLNPLNIHIGDSAQVSENPRCGGDHRLYVKWPSISVSCQGMKGRYVGVRLPGYRRVLSLCEVQVFSGVNIALGKTAVQSSRNGWSLGNPRSAVDGNTASDYRLRSCTHTAGEANPSWWVDLGQPYAIERVLIFNRMDCCPERLNPFNIHIGDSDQVSDNPRCGGDHQIDVNRPSISVSCQGMKGRYVGVRLPGFRVLTLCEVQVFPGRPSLHLLYAVV</sequence>
<evidence type="ECO:0000259" key="8">
    <source>
        <dbReference type="SMART" id="SM00607"/>
    </source>
</evidence>
<dbReference type="FunFam" id="2.60.120.260:FF:000105">
    <property type="entry name" value="Sushi, von Willebrand factor type A, EGF and pentraxin domain-containing protein 1"/>
    <property type="match status" value="2"/>
</dbReference>
<dbReference type="OrthoDB" id="547680at2759"/>
<evidence type="ECO:0000313" key="9">
    <source>
        <dbReference type="Proteomes" id="UP000515135"/>
    </source>
</evidence>
<dbReference type="Proteomes" id="UP000515135">
    <property type="component" value="Unplaced"/>
</dbReference>
<comment type="subunit">
    <text evidence="3">Homotrimer.</text>
</comment>
<dbReference type="GO" id="GO:0010185">
    <property type="term" value="P:regulation of cellular defense response"/>
    <property type="evidence" value="ECO:0007669"/>
    <property type="project" value="UniProtKB-ARBA"/>
</dbReference>
<dbReference type="RefSeq" id="XP_019616118.1">
    <property type="nucleotide sequence ID" value="XM_019760559.1"/>
</dbReference>
<dbReference type="GO" id="GO:0001868">
    <property type="term" value="P:regulation of complement activation, lectin pathway"/>
    <property type="evidence" value="ECO:0007669"/>
    <property type="project" value="UniProtKB-ARBA"/>
</dbReference>
<dbReference type="InterPro" id="IPR051941">
    <property type="entry name" value="BG_Antigen-Binding_Lectin"/>
</dbReference>
<comment type="similarity">
    <text evidence="2">Belongs to the fucolectin family.</text>
</comment>
<evidence type="ECO:0000313" key="10">
    <source>
        <dbReference type="RefSeq" id="XP_019616118.1"/>
    </source>
</evidence>
<protein>
    <submittedName>
        <fullName evidence="10">Uncharacterized protein LOC109463710</fullName>
    </submittedName>
</protein>
<evidence type="ECO:0000256" key="6">
    <source>
        <dbReference type="ARBA" id="ARBA00022837"/>
    </source>
</evidence>
<keyword evidence="9" id="KW-1185">Reference proteome</keyword>
<dbReference type="Pfam" id="PF22633">
    <property type="entry name" value="F5_F8_type_C_2"/>
    <property type="match status" value="2"/>
</dbReference>
<keyword evidence="4" id="KW-0479">Metal-binding</keyword>
<keyword evidence="6" id="KW-0106">Calcium</keyword>
<dbReference type="SMART" id="SM00607">
    <property type="entry name" value="FTP"/>
    <property type="match status" value="2"/>
</dbReference>
<evidence type="ECO:0000256" key="4">
    <source>
        <dbReference type="ARBA" id="ARBA00022723"/>
    </source>
</evidence>
<name>A0A6P4XVJ3_BRABE</name>
<proteinExistence type="inferred from homology"/>
<dbReference type="AlphaFoldDB" id="A0A6P4XVJ3"/>
<dbReference type="GO" id="GO:0042806">
    <property type="term" value="F:fucose binding"/>
    <property type="evidence" value="ECO:0007669"/>
    <property type="project" value="UniProtKB-ARBA"/>
</dbReference>
<evidence type="ECO:0000256" key="7">
    <source>
        <dbReference type="ARBA" id="ARBA00023157"/>
    </source>
</evidence>
<dbReference type="PANTHER" id="PTHR45713">
    <property type="entry name" value="FTP DOMAIN-CONTAINING PROTEIN"/>
    <property type="match status" value="1"/>
</dbReference>
<comment type="function">
    <text evidence="1">Acts as a defensive agent. Recognizes blood group fucosylated oligosaccharides including A, B, H and Lewis B-type antigens. Does not recognize Lewis A antigen and has low affinity for monovalent haptens.</text>
</comment>
<organism evidence="9 10">
    <name type="scientific">Branchiostoma belcheri</name>
    <name type="common">Amphioxus</name>
    <dbReference type="NCBI Taxonomy" id="7741"/>
    <lineage>
        <taxon>Eukaryota</taxon>
        <taxon>Metazoa</taxon>
        <taxon>Chordata</taxon>
        <taxon>Cephalochordata</taxon>
        <taxon>Leptocardii</taxon>
        <taxon>Amphioxiformes</taxon>
        <taxon>Branchiostomatidae</taxon>
        <taxon>Branchiostoma</taxon>
    </lineage>
</organism>
<dbReference type="PANTHER" id="PTHR45713:SF6">
    <property type="entry name" value="F5_8 TYPE C DOMAIN-CONTAINING PROTEIN"/>
    <property type="match status" value="1"/>
</dbReference>
<evidence type="ECO:0000256" key="2">
    <source>
        <dbReference type="ARBA" id="ARBA00010147"/>
    </source>
</evidence>
<gene>
    <name evidence="10" type="primary">LOC109463710</name>
</gene>
<evidence type="ECO:0000256" key="3">
    <source>
        <dbReference type="ARBA" id="ARBA00011233"/>
    </source>
</evidence>
<accession>A0A6P4XVJ3</accession>
<dbReference type="SUPFAM" id="SSF49785">
    <property type="entry name" value="Galactose-binding domain-like"/>
    <property type="match status" value="2"/>
</dbReference>
<dbReference type="KEGG" id="bbel:109463710"/>
<keyword evidence="7" id="KW-1015">Disulfide bond</keyword>
<dbReference type="InterPro" id="IPR008979">
    <property type="entry name" value="Galactose-bd-like_sf"/>
</dbReference>
<dbReference type="GO" id="GO:0046872">
    <property type="term" value="F:metal ion binding"/>
    <property type="evidence" value="ECO:0007669"/>
    <property type="project" value="UniProtKB-KW"/>
</dbReference>
<reference evidence="10" key="1">
    <citation type="submission" date="2025-08" db="UniProtKB">
        <authorList>
            <consortium name="RefSeq"/>
        </authorList>
    </citation>
    <scope>IDENTIFICATION</scope>
    <source>
        <tissue evidence="10">Gonad</tissue>
    </source>
</reference>
<evidence type="ECO:0000256" key="1">
    <source>
        <dbReference type="ARBA" id="ARBA00002219"/>
    </source>
</evidence>